<dbReference type="OrthoDB" id="10601576at2759"/>
<dbReference type="AlphaFoldDB" id="X6LD97"/>
<accession>X6LD97</accession>
<evidence type="ECO:0000256" key="1">
    <source>
        <dbReference type="SAM" id="MobiDB-lite"/>
    </source>
</evidence>
<evidence type="ECO:0000313" key="2">
    <source>
        <dbReference type="EMBL" id="ETN99952.1"/>
    </source>
</evidence>
<comment type="caution">
    <text evidence="2">The sequence shown here is derived from an EMBL/GenBank/DDBJ whole genome shotgun (WGS) entry which is preliminary data.</text>
</comment>
<dbReference type="Proteomes" id="UP000023152">
    <property type="component" value="Unassembled WGS sequence"/>
</dbReference>
<dbReference type="EMBL" id="ASPP01042409">
    <property type="protein sequence ID" value="ETN99952.1"/>
    <property type="molecule type" value="Genomic_DNA"/>
</dbReference>
<sequence>FYEKVLVYQKFRTVMSLSSRKDQNCHCIYPQIIYALFLTLLSQIKYGKNVVVLFYLIHNKRICAQSLFCSFYYFHSGNQKGMPKIKLMNQKIGKQAKKRFKKVRKNQKQKGNWSVHLAPRKANKKTEKGSKKKITKQAQLHLRQTDPKEKRTDEDNSKVKKQSDCEAIPKERTELRKIEEQRKSFIGTFVRIGFKKRNQTRKYKIQSRKTPPKTFVLLKNVYLVQRNARDKNEFEILKPKQLMADHLWFNLTKGFAALKLRMGDNVVFDARVKTYVKGSKKRGIPVRTDYRLSFPTKLVKVCRNSN</sequence>
<protein>
    <submittedName>
        <fullName evidence="2">Uncharacterized protein</fullName>
    </submittedName>
</protein>
<feature type="non-terminal residue" evidence="2">
    <location>
        <position position="1"/>
    </location>
</feature>
<organism evidence="2 3">
    <name type="scientific">Reticulomyxa filosa</name>
    <dbReference type="NCBI Taxonomy" id="46433"/>
    <lineage>
        <taxon>Eukaryota</taxon>
        <taxon>Sar</taxon>
        <taxon>Rhizaria</taxon>
        <taxon>Retaria</taxon>
        <taxon>Foraminifera</taxon>
        <taxon>Monothalamids</taxon>
        <taxon>Reticulomyxidae</taxon>
        <taxon>Reticulomyxa</taxon>
    </lineage>
</organism>
<evidence type="ECO:0000313" key="3">
    <source>
        <dbReference type="Proteomes" id="UP000023152"/>
    </source>
</evidence>
<feature type="compositionally biased region" description="Basic and acidic residues" evidence="1">
    <location>
        <begin position="143"/>
        <end position="167"/>
    </location>
</feature>
<reference evidence="2 3" key="1">
    <citation type="journal article" date="2013" name="Curr. Biol.">
        <title>The Genome of the Foraminiferan Reticulomyxa filosa.</title>
        <authorList>
            <person name="Glockner G."/>
            <person name="Hulsmann N."/>
            <person name="Schleicher M."/>
            <person name="Noegel A.A."/>
            <person name="Eichinger L."/>
            <person name="Gallinger C."/>
            <person name="Pawlowski J."/>
            <person name="Sierra R."/>
            <person name="Euteneuer U."/>
            <person name="Pillet L."/>
            <person name="Moustafa A."/>
            <person name="Platzer M."/>
            <person name="Groth M."/>
            <person name="Szafranski K."/>
            <person name="Schliwa M."/>
        </authorList>
    </citation>
    <scope>NUCLEOTIDE SEQUENCE [LARGE SCALE GENOMIC DNA]</scope>
</reference>
<gene>
    <name evidence="2" type="ORF">RFI_37515</name>
</gene>
<feature type="region of interest" description="Disordered" evidence="1">
    <location>
        <begin position="103"/>
        <end position="167"/>
    </location>
</feature>
<proteinExistence type="predicted"/>
<name>X6LD97_RETFI</name>
<keyword evidence="3" id="KW-1185">Reference proteome</keyword>